<sequence>MSEVVESKGPDEEAKDFELEEEEEQPKKWPDETFTLAKPIPKQFSPWKRLYQKTVTPSKSRKNKEIYESSQQEPVDPWTRGPVD</sequence>
<keyword evidence="3" id="KW-1185">Reference proteome</keyword>
<evidence type="ECO:0000313" key="2">
    <source>
        <dbReference type="EMBL" id="KAF7524754.1"/>
    </source>
</evidence>
<feature type="compositionally biased region" description="Basic and acidic residues" evidence="1">
    <location>
        <begin position="1"/>
        <end position="12"/>
    </location>
</feature>
<dbReference type="EMBL" id="JAAOZQ010000034">
    <property type="protein sequence ID" value="KAF7524754.1"/>
    <property type="molecule type" value="Genomic_DNA"/>
</dbReference>
<dbReference type="AlphaFoldDB" id="A0A9P5GRR6"/>
<proteinExistence type="predicted"/>
<feature type="region of interest" description="Disordered" evidence="1">
    <location>
        <begin position="55"/>
        <end position="84"/>
    </location>
</feature>
<reference evidence="2" key="1">
    <citation type="submission" date="2020-02" db="EMBL/GenBank/DDBJ databases">
        <authorList>
            <person name="Lichtner F.J."/>
        </authorList>
    </citation>
    <scope>NUCLEOTIDE SEQUENCE</scope>
    <source>
        <strain evidence="2">G10</strain>
    </source>
</reference>
<feature type="region of interest" description="Disordered" evidence="1">
    <location>
        <begin position="1"/>
        <end position="30"/>
    </location>
</feature>
<evidence type="ECO:0000313" key="3">
    <source>
        <dbReference type="Proteomes" id="UP000701341"/>
    </source>
</evidence>
<dbReference type="Proteomes" id="UP000701341">
    <property type="component" value="Unassembled WGS sequence"/>
</dbReference>
<evidence type="ECO:0000256" key="1">
    <source>
        <dbReference type="SAM" id="MobiDB-lite"/>
    </source>
</evidence>
<name>A0A9P5GRR6_PENCR</name>
<comment type="caution">
    <text evidence="2">The sequence shown here is derived from an EMBL/GenBank/DDBJ whole genome shotgun (WGS) entry which is preliminary data.</text>
</comment>
<dbReference type="OrthoDB" id="10349200at2759"/>
<protein>
    <submittedName>
        <fullName evidence="2">Uncharacterized protein</fullName>
    </submittedName>
</protein>
<feature type="compositionally biased region" description="Acidic residues" evidence="1">
    <location>
        <begin position="13"/>
        <end position="24"/>
    </location>
</feature>
<gene>
    <name evidence="2" type="ORF">PCG10_005559</name>
</gene>
<accession>A0A9P5GRR6</accession>
<organism evidence="2 3">
    <name type="scientific">Penicillium crustosum</name>
    <name type="common">Blue mold fungus</name>
    <dbReference type="NCBI Taxonomy" id="36656"/>
    <lineage>
        <taxon>Eukaryota</taxon>
        <taxon>Fungi</taxon>
        <taxon>Dikarya</taxon>
        <taxon>Ascomycota</taxon>
        <taxon>Pezizomycotina</taxon>
        <taxon>Eurotiomycetes</taxon>
        <taxon>Eurotiomycetidae</taxon>
        <taxon>Eurotiales</taxon>
        <taxon>Aspergillaceae</taxon>
        <taxon>Penicillium</taxon>
    </lineage>
</organism>